<gene>
    <name evidence="4" type="ORF">SAMN04489707_10255</name>
</gene>
<dbReference type="SUPFAM" id="SSF110849">
    <property type="entry name" value="ParB/Sulfiredoxin"/>
    <property type="match status" value="1"/>
</dbReference>
<evidence type="ECO:0000313" key="5">
    <source>
        <dbReference type="Proteomes" id="UP000183656"/>
    </source>
</evidence>
<dbReference type="Gene3D" id="3.90.1530.30">
    <property type="match status" value="1"/>
</dbReference>
<evidence type="ECO:0000256" key="1">
    <source>
        <dbReference type="ARBA" id="ARBA00006295"/>
    </source>
</evidence>
<comment type="similarity">
    <text evidence="1">Belongs to the ParB family.</text>
</comment>
<organism evidence="4 5">
    <name type="scientific">Paenacidovorax caeni</name>
    <dbReference type="NCBI Taxonomy" id="343013"/>
    <lineage>
        <taxon>Bacteria</taxon>
        <taxon>Pseudomonadati</taxon>
        <taxon>Pseudomonadota</taxon>
        <taxon>Betaproteobacteria</taxon>
        <taxon>Burkholderiales</taxon>
        <taxon>Comamonadaceae</taxon>
        <taxon>Paenacidovorax</taxon>
    </lineage>
</organism>
<evidence type="ECO:0000313" key="4">
    <source>
        <dbReference type="EMBL" id="SFU83288.1"/>
    </source>
</evidence>
<dbReference type="InterPro" id="IPR050336">
    <property type="entry name" value="Chromosome_partition/occlusion"/>
</dbReference>
<dbReference type="Gene3D" id="1.10.10.2830">
    <property type="match status" value="1"/>
</dbReference>
<dbReference type="AlphaFoldDB" id="A0A1I7JDR3"/>
<accession>A0A1I7JDR3</accession>
<evidence type="ECO:0000256" key="2">
    <source>
        <dbReference type="ARBA" id="ARBA00022829"/>
    </source>
</evidence>
<evidence type="ECO:0000259" key="3">
    <source>
        <dbReference type="SMART" id="SM00470"/>
    </source>
</evidence>
<dbReference type="OrthoDB" id="8526040at2"/>
<reference evidence="4 5" key="1">
    <citation type="submission" date="2016-10" db="EMBL/GenBank/DDBJ databases">
        <authorList>
            <person name="de Groot N.N."/>
        </authorList>
    </citation>
    <scope>NUCLEOTIDE SEQUENCE [LARGE SCALE GENOMIC DNA]</scope>
    <source>
        <strain evidence="4 5">R-24608</strain>
    </source>
</reference>
<dbReference type="SMART" id="SM00470">
    <property type="entry name" value="ParB"/>
    <property type="match status" value="1"/>
</dbReference>
<dbReference type="RefSeq" id="WP_074930284.1">
    <property type="nucleotide sequence ID" value="NZ_CYIG01000033.1"/>
</dbReference>
<sequence>MSFKKFDRQAALSKTLGQERKAVQDRFAAAEAVVSARPGGLANPAVQPSTFSAESAAQALVETGGKTIRVALSLVHDNPYNARTIYQEGLIQELVGSLKAQGQLVPALAVEHPSLPGHYQLIDGHYRKKALMHAGQEQIDVTLVPSGSSSHYYQLSYVANEKRSAQSTLDNAYAWKKLLDDGVVKEHQDIAVLTGTTAPEVSKTLRLLELPASALEKMRTAPERFGISNSYEVTQLSKFVTEAELLEVMDRVIEEDISTRALAKMRASAQEGKGRKPKELPRAYKITHAGSSIGALKEWDSGKVVLEVILSDPKERAHLLATLKEHFGLHE</sequence>
<dbReference type="SUPFAM" id="SSF109709">
    <property type="entry name" value="KorB DNA-binding domain-like"/>
    <property type="match status" value="1"/>
</dbReference>
<name>A0A1I7JDR3_9BURK</name>
<proteinExistence type="inferred from homology"/>
<dbReference type="Pfam" id="PF17762">
    <property type="entry name" value="HTH_ParB"/>
    <property type="match status" value="1"/>
</dbReference>
<keyword evidence="5" id="KW-1185">Reference proteome</keyword>
<dbReference type="InterPro" id="IPR041468">
    <property type="entry name" value="HTH_ParB/Spo0J"/>
</dbReference>
<dbReference type="InterPro" id="IPR004437">
    <property type="entry name" value="ParB/RepB/Spo0J"/>
</dbReference>
<dbReference type="PANTHER" id="PTHR33375:SF1">
    <property type="entry name" value="CHROMOSOME-PARTITIONING PROTEIN PARB-RELATED"/>
    <property type="match status" value="1"/>
</dbReference>
<dbReference type="GO" id="GO:0007059">
    <property type="term" value="P:chromosome segregation"/>
    <property type="evidence" value="ECO:0007669"/>
    <property type="project" value="UniProtKB-KW"/>
</dbReference>
<dbReference type="GO" id="GO:0003677">
    <property type="term" value="F:DNA binding"/>
    <property type="evidence" value="ECO:0007669"/>
    <property type="project" value="InterPro"/>
</dbReference>
<dbReference type="PANTHER" id="PTHR33375">
    <property type="entry name" value="CHROMOSOME-PARTITIONING PROTEIN PARB-RELATED"/>
    <property type="match status" value="1"/>
</dbReference>
<dbReference type="STRING" id="343013.SAMN04489707_10255"/>
<dbReference type="Pfam" id="PF02195">
    <property type="entry name" value="ParB_N"/>
    <property type="match status" value="1"/>
</dbReference>
<protein>
    <submittedName>
        <fullName evidence="4">ParB family protein</fullName>
    </submittedName>
</protein>
<feature type="domain" description="ParB-like N-terminal" evidence="3">
    <location>
        <begin position="68"/>
        <end position="161"/>
    </location>
</feature>
<dbReference type="Proteomes" id="UP000183656">
    <property type="component" value="Unassembled WGS sequence"/>
</dbReference>
<dbReference type="InterPro" id="IPR003115">
    <property type="entry name" value="ParB_N"/>
</dbReference>
<keyword evidence="2" id="KW-0159">Chromosome partition</keyword>
<dbReference type="InterPro" id="IPR036086">
    <property type="entry name" value="ParB/Sulfiredoxin_sf"/>
</dbReference>
<dbReference type="GO" id="GO:0005694">
    <property type="term" value="C:chromosome"/>
    <property type="evidence" value="ECO:0007669"/>
    <property type="project" value="TreeGrafter"/>
</dbReference>
<dbReference type="EMBL" id="FPBX01000025">
    <property type="protein sequence ID" value="SFU83288.1"/>
    <property type="molecule type" value="Genomic_DNA"/>
</dbReference>
<dbReference type="NCBIfam" id="TIGR00180">
    <property type="entry name" value="parB_part"/>
    <property type="match status" value="1"/>
</dbReference>